<sequence length="74" mass="8460">HIHCIFTDQLVYCANYKLTLEKDLTGPTQDEENEESVKDVVHMLKDVLRLRQKKKDDSSIGTVLDSNNTDSPNL</sequence>
<gene>
    <name evidence="2" type="primary">ORF135677</name>
</gene>
<name>A0A0B7ATF2_9EUPU</name>
<reference evidence="2" key="1">
    <citation type="submission" date="2014-12" db="EMBL/GenBank/DDBJ databases">
        <title>Insight into the proteome of Arion vulgaris.</title>
        <authorList>
            <person name="Aradska J."/>
            <person name="Bulat T."/>
            <person name="Smidak R."/>
            <person name="Sarate P."/>
            <person name="Gangsoo J."/>
            <person name="Sialana F."/>
            <person name="Bilban M."/>
            <person name="Lubec G."/>
        </authorList>
    </citation>
    <scope>NUCLEOTIDE SEQUENCE</scope>
    <source>
        <tissue evidence="2">Skin</tissue>
    </source>
</reference>
<accession>A0A0B7ATF2</accession>
<dbReference type="EMBL" id="HACG01036320">
    <property type="protein sequence ID" value="CEK83185.1"/>
    <property type="molecule type" value="Transcribed_RNA"/>
</dbReference>
<dbReference type="AlphaFoldDB" id="A0A0B7ATF2"/>
<evidence type="ECO:0000313" key="2">
    <source>
        <dbReference type="EMBL" id="CEK83185.1"/>
    </source>
</evidence>
<proteinExistence type="predicted"/>
<feature type="compositionally biased region" description="Polar residues" evidence="1">
    <location>
        <begin position="59"/>
        <end position="74"/>
    </location>
</feature>
<feature type="region of interest" description="Disordered" evidence="1">
    <location>
        <begin position="54"/>
        <end position="74"/>
    </location>
</feature>
<feature type="non-terminal residue" evidence="2">
    <location>
        <position position="1"/>
    </location>
</feature>
<organism evidence="2">
    <name type="scientific">Arion vulgaris</name>
    <dbReference type="NCBI Taxonomy" id="1028688"/>
    <lineage>
        <taxon>Eukaryota</taxon>
        <taxon>Metazoa</taxon>
        <taxon>Spiralia</taxon>
        <taxon>Lophotrochozoa</taxon>
        <taxon>Mollusca</taxon>
        <taxon>Gastropoda</taxon>
        <taxon>Heterobranchia</taxon>
        <taxon>Euthyneura</taxon>
        <taxon>Panpulmonata</taxon>
        <taxon>Eupulmonata</taxon>
        <taxon>Stylommatophora</taxon>
        <taxon>Helicina</taxon>
        <taxon>Arionoidea</taxon>
        <taxon>Arionidae</taxon>
        <taxon>Arion</taxon>
    </lineage>
</organism>
<protein>
    <submittedName>
        <fullName evidence="2">Uncharacterized protein</fullName>
    </submittedName>
</protein>
<evidence type="ECO:0000256" key="1">
    <source>
        <dbReference type="SAM" id="MobiDB-lite"/>
    </source>
</evidence>